<dbReference type="PANTHER" id="PTHR43794">
    <property type="entry name" value="AMINOHYDROLASE SSNA-RELATED"/>
    <property type="match status" value="1"/>
</dbReference>
<comment type="caution">
    <text evidence="4">The sequence shown here is derived from an EMBL/GenBank/DDBJ whole genome shotgun (WGS) entry which is preliminary data.</text>
</comment>
<dbReference type="Proteomes" id="UP000645462">
    <property type="component" value="Unassembled WGS sequence"/>
</dbReference>
<dbReference type="InterPro" id="IPR032466">
    <property type="entry name" value="Metal_Hydrolase"/>
</dbReference>
<feature type="domain" description="Amidohydrolase-related" evidence="3">
    <location>
        <begin position="65"/>
        <end position="420"/>
    </location>
</feature>
<dbReference type="InterPro" id="IPR050287">
    <property type="entry name" value="MTA/SAH_deaminase"/>
</dbReference>
<protein>
    <submittedName>
        <fullName evidence="4">N-ethylammeline chlorohydrolase</fullName>
    </submittedName>
</protein>
<evidence type="ECO:0000256" key="1">
    <source>
        <dbReference type="ARBA" id="ARBA00006745"/>
    </source>
</evidence>
<gene>
    <name evidence="4" type="ORF">GCM10011363_45600</name>
</gene>
<keyword evidence="2" id="KW-0378">Hydrolase</keyword>
<evidence type="ECO:0000313" key="4">
    <source>
        <dbReference type="EMBL" id="GGC23964.1"/>
    </source>
</evidence>
<comment type="similarity">
    <text evidence="1">Belongs to the metallo-dependent hydrolases superfamily. ATZ/TRZ family.</text>
</comment>
<sequence>MTEHAQSPKPDLIVAGGTVLTADPDRPMLQEGWITVQAGRITAIRDTPPTEIHPDTTLINAQGRLVTPGFVNVHTHAILSMVRGVAEDMGFAPAYTMGVPHGHDVTPEEAYAMAQLGGLEALCFGSTIINDSFTHQDVALPAMAETGLRAWGCGRIHDVDFSRVHLGEWSYDTQIGMQTMRDAEDLIAQFHDPIGLRTGVVLAPHAPDTCSPDLLRQVREMRDQTGLRVNTHVSQSRVEVDFIRDRDGMSPPELLDEVGLLDDHLIAAHCIHLSDRDIMRLGSSGAHLAHIAKGNLTHGHFAPTDALCRAGMNLTLSTDNMHADMVELMRWALATGRIQDDKITEFWQPEKMFEAATIGGARALGLDAEIGSITVGKRADLVLFDFQRPHLRPLTNVLGTLVHTGQGRDVETVIVEGEIVVSNGEPVRVDKMAILDAAEAAAAALWGRARAEAADPHRRRLNHHCDEENSASGGLCKHPVKADFGEGVAV</sequence>
<dbReference type="EMBL" id="BMFC01000032">
    <property type="protein sequence ID" value="GGC23964.1"/>
    <property type="molecule type" value="Genomic_DNA"/>
</dbReference>
<dbReference type="RefSeq" id="WP_188484405.1">
    <property type="nucleotide sequence ID" value="NZ_BMFC01000032.1"/>
</dbReference>
<dbReference type="Gene3D" id="3.20.20.140">
    <property type="entry name" value="Metal-dependent hydrolases"/>
    <property type="match status" value="1"/>
</dbReference>
<keyword evidence="5" id="KW-1185">Reference proteome</keyword>
<name>A0ABQ1LHW4_9RHOB</name>
<evidence type="ECO:0000313" key="5">
    <source>
        <dbReference type="Proteomes" id="UP000645462"/>
    </source>
</evidence>
<organism evidence="4 5">
    <name type="scientific">Marivita lacus</name>
    <dbReference type="NCBI Taxonomy" id="1323742"/>
    <lineage>
        <taxon>Bacteria</taxon>
        <taxon>Pseudomonadati</taxon>
        <taxon>Pseudomonadota</taxon>
        <taxon>Alphaproteobacteria</taxon>
        <taxon>Rhodobacterales</taxon>
        <taxon>Roseobacteraceae</taxon>
        <taxon>Marivita</taxon>
    </lineage>
</organism>
<dbReference type="SUPFAM" id="SSF51556">
    <property type="entry name" value="Metallo-dependent hydrolases"/>
    <property type="match status" value="1"/>
</dbReference>
<dbReference type="InterPro" id="IPR006680">
    <property type="entry name" value="Amidohydro-rel"/>
</dbReference>
<dbReference type="Pfam" id="PF01979">
    <property type="entry name" value="Amidohydro_1"/>
    <property type="match status" value="1"/>
</dbReference>
<accession>A0ABQ1LHW4</accession>
<dbReference type="SUPFAM" id="SSF51338">
    <property type="entry name" value="Composite domain of metallo-dependent hydrolases"/>
    <property type="match status" value="1"/>
</dbReference>
<proteinExistence type="inferred from homology"/>
<dbReference type="PANTHER" id="PTHR43794:SF11">
    <property type="entry name" value="AMIDOHYDROLASE-RELATED DOMAIN-CONTAINING PROTEIN"/>
    <property type="match status" value="1"/>
</dbReference>
<reference evidence="5" key="1">
    <citation type="journal article" date="2019" name="Int. J. Syst. Evol. Microbiol.">
        <title>The Global Catalogue of Microorganisms (GCM) 10K type strain sequencing project: providing services to taxonomists for standard genome sequencing and annotation.</title>
        <authorList>
            <consortium name="The Broad Institute Genomics Platform"/>
            <consortium name="The Broad Institute Genome Sequencing Center for Infectious Disease"/>
            <person name="Wu L."/>
            <person name="Ma J."/>
        </authorList>
    </citation>
    <scope>NUCLEOTIDE SEQUENCE [LARGE SCALE GENOMIC DNA]</scope>
    <source>
        <strain evidence="5">CGMCC 1.12478</strain>
    </source>
</reference>
<dbReference type="Gene3D" id="2.30.40.10">
    <property type="entry name" value="Urease, subunit C, domain 1"/>
    <property type="match status" value="1"/>
</dbReference>
<dbReference type="InterPro" id="IPR011059">
    <property type="entry name" value="Metal-dep_hydrolase_composite"/>
</dbReference>
<evidence type="ECO:0000259" key="3">
    <source>
        <dbReference type="Pfam" id="PF01979"/>
    </source>
</evidence>
<evidence type="ECO:0000256" key="2">
    <source>
        <dbReference type="ARBA" id="ARBA00022801"/>
    </source>
</evidence>